<dbReference type="Gene3D" id="1.10.287.110">
    <property type="entry name" value="DnaJ domain"/>
    <property type="match status" value="1"/>
</dbReference>
<keyword evidence="2" id="KW-0813">Transport</keyword>
<keyword evidence="8" id="KW-0143">Chaperone</keyword>
<feature type="compositionally biased region" description="Acidic residues" evidence="9">
    <location>
        <begin position="713"/>
        <end position="732"/>
    </location>
</feature>
<dbReference type="InterPro" id="IPR014756">
    <property type="entry name" value="Ig_E-set"/>
</dbReference>
<dbReference type="PANTHER" id="PTHR24075">
    <property type="entry name" value="SEC63 DOMAIN-CONTAINING"/>
    <property type="match status" value="1"/>
</dbReference>
<keyword evidence="5" id="KW-0653">Protein transport</keyword>
<dbReference type="SMART" id="SM00271">
    <property type="entry name" value="DnaJ"/>
    <property type="match status" value="1"/>
</dbReference>
<dbReference type="EMBL" id="GG663735">
    <property type="protein sequence ID" value="EEH60629.1"/>
    <property type="molecule type" value="Genomic_DNA"/>
</dbReference>
<dbReference type="InterPro" id="IPR036869">
    <property type="entry name" value="J_dom_sf"/>
</dbReference>
<dbReference type="SUPFAM" id="SSF158702">
    <property type="entry name" value="Sec63 N-terminal domain-like"/>
    <property type="match status" value="1"/>
</dbReference>
<evidence type="ECO:0000259" key="11">
    <source>
        <dbReference type="PROSITE" id="PS50076"/>
    </source>
</evidence>
<gene>
    <name evidence="12" type="ORF">MICPUCDRAFT_46136</name>
</gene>
<evidence type="ECO:0000256" key="5">
    <source>
        <dbReference type="ARBA" id="ARBA00022927"/>
    </source>
</evidence>
<evidence type="ECO:0000256" key="2">
    <source>
        <dbReference type="ARBA" id="ARBA00022448"/>
    </source>
</evidence>
<dbReference type="KEGG" id="mpp:MICPUCDRAFT_46136"/>
<dbReference type="SUPFAM" id="SSF46565">
    <property type="entry name" value="Chaperone J-domain"/>
    <property type="match status" value="1"/>
</dbReference>
<dbReference type="PRINTS" id="PR00625">
    <property type="entry name" value="JDOMAIN"/>
</dbReference>
<evidence type="ECO:0000256" key="6">
    <source>
        <dbReference type="ARBA" id="ARBA00022989"/>
    </source>
</evidence>
<reference evidence="12 13" key="1">
    <citation type="journal article" date="2009" name="Science">
        <title>Green evolution and dynamic adaptations revealed by genomes of the marine picoeukaryotes Micromonas.</title>
        <authorList>
            <person name="Worden A.Z."/>
            <person name="Lee J.H."/>
            <person name="Mock T."/>
            <person name="Rouze P."/>
            <person name="Simmons M.P."/>
            <person name="Aerts A.L."/>
            <person name="Allen A.E."/>
            <person name="Cuvelier M.L."/>
            <person name="Derelle E."/>
            <person name="Everett M.V."/>
            <person name="Foulon E."/>
            <person name="Grimwood J."/>
            <person name="Gundlach H."/>
            <person name="Henrissat B."/>
            <person name="Napoli C."/>
            <person name="McDonald S.M."/>
            <person name="Parker M.S."/>
            <person name="Rombauts S."/>
            <person name="Salamov A."/>
            <person name="Von Dassow P."/>
            <person name="Badger J.H."/>
            <person name="Coutinho P.M."/>
            <person name="Demir E."/>
            <person name="Dubchak I."/>
            <person name="Gentemann C."/>
            <person name="Eikrem W."/>
            <person name="Gready J.E."/>
            <person name="John U."/>
            <person name="Lanier W."/>
            <person name="Lindquist E.A."/>
            <person name="Lucas S."/>
            <person name="Mayer K.F."/>
            <person name="Moreau H."/>
            <person name="Not F."/>
            <person name="Otillar R."/>
            <person name="Panaud O."/>
            <person name="Pangilinan J."/>
            <person name="Paulsen I."/>
            <person name="Piegu B."/>
            <person name="Poliakov A."/>
            <person name="Robbens S."/>
            <person name="Schmutz J."/>
            <person name="Toulza E."/>
            <person name="Wyss T."/>
            <person name="Zelensky A."/>
            <person name="Zhou K."/>
            <person name="Armbrust E.V."/>
            <person name="Bhattacharya D."/>
            <person name="Goodenough U.W."/>
            <person name="Van de Peer Y."/>
            <person name="Grigoriev I.V."/>
        </authorList>
    </citation>
    <scope>NUCLEOTIDE SEQUENCE [LARGE SCALE GENOMIC DNA]</scope>
    <source>
        <strain evidence="12 13">CCMP1545</strain>
    </source>
</reference>
<feature type="domain" description="J" evidence="11">
    <location>
        <begin position="118"/>
        <end position="183"/>
    </location>
</feature>
<evidence type="ECO:0000256" key="7">
    <source>
        <dbReference type="ARBA" id="ARBA00023136"/>
    </source>
</evidence>
<evidence type="ECO:0000256" key="9">
    <source>
        <dbReference type="SAM" id="MobiDB-lite"/>
    </source>
</evidence>
<dbReference type="Pfam" id="PF02889">
    <property type="entry name" value="Sec63"/>
    <property type="match status" value="1"/>
</dbReference>
<dbReference type="RefSeq" id="XP_003055377.1">
    <property type="nucleotide sequence ID" value="XM_003055331.1"/>
</dbReference>
<keyword evidence="4" id="KW-0256">Endoplasmic reticulum</keyword>
<dbReference type="CDD" id="cd06257">
    <property type="entry name" value="DnaJ"/>
    <property type="match status" value="1"/>
</dbReference>
<feature type="transmembrane region" description="Helical" evidence="10">
    <location>
        <begin position="210"/>
        <end position="231"/>
    </location>
</feature>
<dbReference type="PANTHER" id="PTHR24075:SF0">
    <property type="entry name" value="TRANSLOCATION PROTEIN SEC63 HOMOLOG"/>
    <property type="match status" value="1"/>
</dbReference>
<evidence type="ECO:0000313" key="12">
    <source>
        <dbReference type="EMBL" id="EEH60629.1"/>
    </source>
</evidence>
<dbReference type="Gene3D" id="1.10.3380.10">
    <property type="entry name" value="Sec63 N-terminal domain-like domain"/>
    <property type="match status" value="1"/>
</dbReference>
<dbReference type="GO" id="GO:0003723">
    <property type="term" value="F:RNA binding"/>
    <property type="evidence" value="ECO:0007669"/>
    <property type="project" value="TreeGrafter"/>
</dbReference>
<evidence type="ECO:0000256" key="3">
    <source>
        <dbReference type="ARBA" id="ARBA00022692"/>
    </source>
</evidence>
<evidence type="ECO:0000256" key="4">
    <source>
        <dbReference type="ARBA" id="ARBA00022824"/>
    </source>
</evidence>
<dbReference type="OMA" id="KSINCQC"/>
<dbReference type="SMART" id="SM00973">
    <property type="entry name" value="Sec63"/>
    <property type="match status" value="1"/>
</dbReference>
<dbReference type="PROSITE" id="PS50076">
    <property type="entry name" value="DNAJ_2"/>
    <property type="match status" value="1"/>
</dbReference>
<dbReference type="InterPro" id="IPR001623">
    <property type="entry name" value="DnaJ_domain"/>
</dbReference>
<dbReference type="InterPro" id="IPR035892">
    <property type="entry name" value="C2_domain_sf"/>
</dbReference>
<protein>
    <submittedName>
        <fullName evidence="12">DnaJ protein</fullName>
    </submittedName>
</protein>
<dbReference type="Gene3D" id="2.60.40.150">
    <property type="entry name" value="C2 domain"/>
    <property type="match status" value="1"/>
</dbReference>
<evidence type="ECO:0000256" key="1">
    <source>
        <dbReference type="ARBA" id="ARBA00004477"/>
    </source>
</evidence>
<keyword evidence="7 10" id="KW-0472">Membrane</keyword>
<dbReference type="GO" id="GO:0006620">
    <property type="term" value="P:post-translational protein targeting to endoplasmic reticulum membrane"/>
    <property type="evidence" value="ECO:0007669"/>
    <property type="project" value="TreeGrafter"/>
</dbReference>
<feature type="compositionally biased region" description="Acidic residues" evidence="9">
    <location>
        <begin position="689"/>
        <end position="704"/>
    </location>
</feature>
<dbReference type="GO" id="GO:0008320">
    <property type="term" value="F:protein transmembrane transporter activity"/>
    <property type="evidence" value="ECO:0007669"/>
    <property type="project" value="TreeGrafter"/>
</dbReference>
<keyword evidence="13" id="KW-1185">Reference proteome</keyword>
<name>C1MGT5_MICPC</name>
<dbReference type="Pfam" id="PF00226">
    <property type="entry name" value="DnaJ"/>
    <property type="match status" value="1"/>
</dbReference>
<evidence type="ECO:0000313" key="13">
    <source>
        <dbReference type="Proteomes" id="UP000001876"/>
    </source>
</evidence>
<comment type="subcellular location">
    <subcellularLocation>
        <location evidence="1">Endoplasmic reticulum membrane</location>
        <topology evidence="1">Multi-pass membrane protein</topology>
    </subcellularLocation>
</comment>
<feature type="compositionally biased region" description="Low complexity" evidence="9">
    <location>
        <begin position="742"/>
        <end position="774"/>
    </location>
</feature>
<organism evidence="13">
    <name type="scientific">Micromonas pusilla (strain CCMP1545)</name>
    <name type="common">Picoplanktonic green alga</name>
    <dbReference type="NCBI Taxonomy" id="564608"/>
    <lineage>
        <taxon>Eukaryota</taxon>
        <taxon>Viridiplantae</taxon>
        <taxon>Chlorophyta</taxon>
        <taxon>Mamiellophyceae</taxon>
        <taxon>Mamiellales</taxon>
        <taxon>Mamiellaceae</taxon>
        <taxon>Micromonas</taxon>
    </lineage>
</organism>
<feature type="compositionally biased region" description="Low complexity" evidence="9">
    <location>
        <begin position="679"/>
        <end position="688"/>
    </location>
</feature>
<dbReference type="OrthoDB" id="1734229at2759"/>
<dbReference type="AlphaFoldDB" id="C1MGT5"/>
<proteinExistence type="predicted"/>
<keyword evidence="3 10" id="KW-0812">Transmembrane</keyword>
<dbReference type="eggNOG" id="KOG0951">
    <property type="taxonomic scope" value="Eukaryota"/>
</dbReference>
<evidence type="ECO:0000256" key="10">
    <source>
        <dbReference type="SAM" id="Phobius"/>
    </source>
</evidence>
<dbReference type="Proteomes" id="UP000001876">
    <property type="component" value="Unassembled WGS sequence"/>
</dbReference>
<dbReference type="InterPro" id="IPR004179">
    <property type="entry name" value="Sec63-dom"/>
</dbReference>
<feature type="transmembrane region" description="Helical" evidence="10">
    <location>
        <begin position="12"/>
        <end position="37"/>
    </location>
</feature>
<dbReference type="STRING" id="564608.C1MGT5"/>
<dbReference type="GeneID" id="9680650"/>
<feature type="region of interest" description="Disordered" evidence="9">
    <location>
        <begin position="679"/>
        <end position="791"/>
    </location>
</feature>
<dbReference type="GO" id="GO:0006614">
    <property type="term" value="P:SRP-dependent cotranslational protein targeting to membrane"/>
    <property type="evidence" value="ECO:0007669"/>
    <property type="project" value="TreeGrafter"/>
</dbReference>
<dbReference type="SUPFAM" id="SSF81296">
    <property type="entry name" value="E set domains"/>
    <property type="match status" value="1"/>
</dbReference>
<evidence type="ECO:0000256" key="8">
    <source>
        <dbReference type="ARBA" id="ARBA00023186"/>
    </source>
</evidence>
<sequence>MTDPTESHGNLFPIFLLSLIQFFLVPITIFRVGGWLLGDGDKAARPAAAAPAVAPADASSEWGKAAAAHAARNKPTTSKRIKALFRGFNLYVSVAWAMSAALAVYIAYSAPPEHKVFDPYEILQLTPGADASAIKKAYRTLSLRYHPDKNPDPEAHEFFTGSITPAYKALTDENSRVNYEKYGHPDGKQPVKLGVALPAWMFGQDGTGPYVLMFLVAFGILLPMFFAVCAIQRMNKYGGDAGKVLRQTFQHFMMELRPNLALTKVPKMLSVAMEFINIPFKRDQEEGFRKLAVSTKSEYDSKDQKFMKRHPAILKAHMLMLAQACRKTNDVDASLQADLKTVMGLFPRLAEEALKITLAPVNQLGYSFMRPGLSILEFTQCVTQAVAPSARKPSDKPGQVADGLASLLTLPHVDERTAVNLTRKKVKSLADLLATPGPDARASALAAAGLSARQAADVEAHLRFVPSVKFLTATVETEGEADVVELDAVTCRVTLKMTRGANARAAEKDEDGKDESAAATASAWGRDEACGLIVRSRDDLPPLPFCTRCEREEGWWLAVTDPAANFILSCRRLTADVVAEAQQSPKGKQLELKFNVPTAGVYSLQVKLLSDYWIGVDASWGAKVKVLKRTNEVMEKRMAAAAAAVDEEKSAKAKARKARLAAAAGEGEGVGESGEIASESANAAGSASDSDDLSDLDSDDDSDDGLGRHGDDDYPSEETGTEESSDEEEDDAFFANGEKKPPAAAAKLPEAKPAAAVAAKSPEAKPAAAAAAPKSAEKPKPAESGGSQAQD</sequence>
<dbReference type="eggNOG" id="KOG0721">
    <property type="taxonomic scope" value="Eukaryota"/>
</dbReference>
<keyword evidence="6 10" id="KW-1133">Transmembrane helix</keyword>
<feature type="transmembrane region" description="Helical" evidence="10">
    <location>
        <begin position="88"/>
        <end position="108"/>
    </location>
</feature>
<accession>C1MGT5</accession>
<dbReference type="GO" id="GO:0031207">
    <property type="term" value="C:Sec62/Sec63 complex"/>
    <property type="evidence" value="ECO:0007669"/>
    <property type="project" value="TreeGrafter"/>
</dbReference>